<keyword evidence="4" id="KW-0862">Zinc</keyword>
<dbReference type="CDD" id="cd19769">
    <property type="entry name" value="Bbox2_TRIM16-like"/>
    <property type="match status" value="1"/>
</dbReference>
<dbReference type="InterPro" id="IPR001841">
    <property type="entry name" value="Znf_RING"/>
</dbReference>
<dbReference type="InterPro" id="IPR003879">
    <property type="entry name" value="Butyrophylin_SPRY"/>
</dbReference>
<dbReference type="PRINTS" id="PR01407">
    <property type="entry name" value="BUTYPHLNCDUF"/>
</dbReference>
<dbReference type="InterPro" id="IPR043136">
    <property type="entry name" value="B30.2/SPRY_sf"/>
</dbReference>
<dbReference type="SUPFAM" id="SSF57845">
    <property type="entry name" value="B-box zinc-binding domain"/>
    <property type="match status" value="1"/>
</dbReference>
<evidence type="ECO:0000256" key="1">
    <source>
        <dbReference type="ARBA" id="ARBA00022588"/>
    </source>
</evidence>
<dbReference type="GO" id="GO:0008270">
    <property type="term" value="F:zinc ion binding"/>
    <property type="evidence" value="ECO:0007669"/>
    <property type="project" value="UniProtKB-KW"/>
</dbReference>
<keyword evidence="1" id="KW-0399">Innate immunity</keyword>
<dbReference type="Gene3D" id="3.30.160.60">
    <property type="entry name" value="Classic Zinc Finger"/>
    <property type="match status" value="1"/>
</dbReference>
<keyword evidence="5" id="KW-0391">Immunity</keyword>
<evidence type="ECO:0000259" key="8">
    <source>
        <dbReference type="PROSITE" id="PS50089"/>
    </source>
</evidence>
<dbReference type="CDD" id="cd16040">
    <property type="entry name" value="SPRY_PRY_SNTX"/>
    <property type="match status" value="1"/>
</dbReference>
<organism evidence="11 12">
    <name type="scientific">Kryptolebias marmoratus</name>
    <name type="common">Mangrove killifish</name>
    <name type="synonym">Rivulus marmoratus</name>
    <dbReference type="NCBI Taxonomy" id="37003"/>
    <lineage>
        <taxon>Eukaryota</taxon>
        <taxon>Metazoa</taxon>
        <taxon>Chordata</taxon>
        <taxon>Craniata</taxon>
        <taxon>Vertebrata</taxon>
        <taxon>Euteleostomi</taxon>
        <taxon>Actinopterygii</taxon>
        <taxon>Neopterygii</taxon>
        <taxon>Teleostei</taxon>
        <taxon>Neoteleostei</taxon>
        <taxon>Acanthomorphata</taxon>
        <taxon>Ovalentaria</taxon>
        <taxon>Atherinomorphae</taxon>
        <taxon>Cyprinodontiformes</taxon>
        <taxon>Rivulidae</taxon>
        <taxon>Kryptolebias</taxon>
    </lineage>
</organism>
<dbReference type="SMART" id="SM00589">
    <property type="entry name" value="PRY"/>
    <property type="match status" value="1"/>
</dbReference>
<dbReference type="InterPro" id="IPR013320">
    <property type="entry name" value="ConA-like_dom_sf"/>
</dbReference>
<dbReference type="Ensembl" id="ENSKMAT00000029591.1">
    <property type="protein sequence ID" value="ENSKMAP00000029226.1"/>
    <property type="gene ID" value="ENSKMAG00000021658.1"/>
</dbReference>
<evidence type="ECO:0000256" key="6">
    <source>
        <dbReference type="PROSITE-ProRule" id="PRU00024"/>
    </source>
</evidence>
<evidence type="ECO:0000256" key="5">
    <source>
        <dbReference type="ARBA" id="ARBA00022859"/>
    </source>
</evidence>
<dbReference type="PROSITE" id="PS50119">
    <property type="entry name" value="ZF_BBOX"/>
    <property type="match status" value="1"/>
</dbReference>
<dbReference type="SMART" id="SM00336">
    <property type="entry name" value="BBOX"/>
    <property type="match status" value="1"/>
</dbReference>
<dbReference type="InterPro" id="IPR003877">
    <property type="entry name" value="SPRY_dom"/>
</dbReference>
<dbReference type="SUPFAM" id="SSF57850">
    <property type="entry name" value="RING/U-box"/>
    <property type="match status" value="1"/>
</dbReference>
<evidence type="ECO:0000259" key="9">
    <source>
        <dbReference type="PROSITE" id="PS50119"/>
    </source>
</evidence>
<keyword evidence="12" id="KW-1185">Reference proteome</keyword>
<evidence type="ECO:0000256" key="2">
    <source>
        <dbReference type="ARBA" id="ARBA00022723"/>
    </source>
</evidence>
<dbReference type="PROSITE" id="PS50188">
    <property type="entry name" value="B302_SPRY"/>
    <property type="match status" value="1"/>
</dbReference>
<sequence>MAGIHLERERFCCSVCSNLLNNPVTVPCGHCFCMSCVNYHLDQEDHVGIYSCPQCREIFVQRPLLVKNTMVAIPFVQAPVEVRQKFKAVKSCLQCLVSYCGKHLQPHNEVARFRMHKLVEATADLEESICPQHQEVMKMFCRTDQRCICYLCSKDGHKGHDKISIEAESCFQQEEEAINQFADNALINTEKVFTELIYTIEKKLSHIKESLQSRQNSEMATPEFKRQNFSPTGASPEINGETFFLSRIPPKRHSRNFSAVSANASFQSPQLAAPIATPRRLRRELSQPENDDFGQNGFIRINKNFDQNSNHLVRSVSQFSLNNLEIVKPSPEELLARASSKVKLNNFQTRANLLKYAQQVSFDPHTANPHLAITNEKRQVVFVGEELAYPYNPERFAYSWQVLSKESLSGRCYLEVERSGKGVMVALCYKSISRAGTFSECMFGQNNKSWALDCFKNSCEFKHNNVKTPIPGIWSSRVGVYLDHRAGVLSFYSVSETMTLLHRVQTSFTEPLHVGLWISSKMTWISTGDF</sequence>
<dbReference type="Pfam" id="PF15227">
    <property type="entry name" value="zf-C3HC4_4"/>
    <property type="match status" value="1"/>
</dbReference>
<dbReference type="GO" id="GO:0045087">
    <property type="term" value="P:innate immune response"/>
    <property type="evidence" value="ECO:0007669"/>
    <property type="project" value="UniProtKB-KW"/>
</dbReference>
<dbReference type="Pfam" id="PF00643">
    <property type="entry name" value="zf-B_box"/>
    <property type="match status" value="1"/>
</dbReference>
<feature type="domain" description="B box-type" evidence="9">
    <location>
        <begin position="125"/>
        <end position="165"/>
    </location>
</feature>
<evidence type="ECO:0000313" key="12">
    <source>
        <dbReference type="Proteomes" id="UP000264800"/>
    </source>
</evidence>
<reference evidence="11" key="2">
    <citation type="submission" date="2025-09" db="UniProtKB">
        <authorList>
            <consortium name="Ensembl"/>
        </authorList>
    </citation>
    <scope>IDENTIFICATION</scope>
</reference>
<dbReference type="Pfam" id="PF00622">
    <property type="entry name" value="SPRY"/>
    <property type="match status" value="1"/>
</dbReference>
<dbReference type="OMA" id="GHCFCMS"/>
<dbReference type="Proteomes" id="UP000264800">
    <property type="component" value="Unplaced"/>
</dbReference>
<reference evidence="11" key="1">
    <citation type="submission" date="2025-08" db="UniProtKB">
        <authorList>
            <consortium name="Ensembl"/>
        </authorList>
    </citation>
    <scope>IDENTIFICATION</scope>
</reference>
<protein>
    <submittedName>
        <fullName evidence="11">Tripartite motif-containing protein 47-like</fullName>
    </submittedName>
</protein>
<dbReference type="InterPro" id="IPR013083">
    <property type="entry name" value="Znf_RING/FYVE/PHD"/>
</dbReference>
<evidence type="ECO:0000259" key="10">
    <source>
        <dbReference type="PROSITE" id="PS50188"/>
    </source>
</evidence>
<dbReference type="Gene3D" id="2.60.120.920">
    <property type="match status" value="1"/>
</dbReference>
<evidence type="ECO:0000256" key="4">
    <source>
        <dbReference type="ARBA" id="ARBA00022833"/>
    </source>
</evidence>
<dbReference type="InterPro" id="IPR000315">
    <property type="entry name" value="Znf_B-box"/>
</dbReference>
<keyword evidence="3 6" id="KW-0863">Zinc-finger</keyword>
<keyword evidence="2" id="KW-0479">Metal-binding</keyword>
<dbReference type="InterPro" id="IPR001870">
    <property type="entry name" value="B30.2/SPRY"/>
</dbReference>
<proteinExistence type="predicted"/>
<dbReference type="PANTHER" id="PTHR25465">
    <property type="entry name" value="B-BOX DOMAIN CONTAINING"/>
    <property type="match status" value="1"/>
</dbReference>
<dbReference type="GeneTree" id="ENSGT01150000286950"/>
<feature type="domain" description="RING-type" evidence="8">
    <location>
        <begin position="13"/>
        <end position="56"/>
    </location>
</feature>
<feature type="domain" description="B30.2/SPRY" evidence="10">
    <location>
        <begin position="340"/>
        <end position="530"/>
    </location>
</feature>
<dbReference type="Gene3D" id="3.30.40.10">
    <property type="entry name" value="Zinc/RING finger domain, C3HC4 (zinc finger)"/>
    <property type="match status" value="1"/>
</dbReference>
<dbReference type="SMART" id="SM00184">
    <property type="entry name" value="RING"/>
    <property type="match status" value="1"/>
</dbReference>
<feature type="region of interest" description="Disordered" evidence="7">
    <location>
        <begin position="213"/>
        <end position="232"/>
    </location>
</feature>
<dbReference type="GO" id="GO:0005737">
    <property type="term" value="C:cytoplasm"/>
    <property type="evidence" value="ECO:0007669"/>
    <property type="project" value="UniProtKB-ARBA"/>
</dbReference>
<evidence type="ECO:0000256" key="7">
    <source>
        <dbReference type="SAM" id="MobiDB-lite"/>
    </source>
</evidence>
<dbReference type="InterPro" id="IPR006574">
    <property type="entry name" value="PRY"/>
</dbReference>
<evidence type="ECO:0000313" key="11">
    <source>
        <dbReference type="Ensembl" id="ENSKMAP00000029226.1"/>
    </source>
</evidence>
<dbReference type="PROSITE" id="PS50089">
    <property type="entry name" value="ZF_RING_2"/>
    <property type="match status" value="1"/>
</dbReference>
<dbReference type="Pfam" id="PF13765">
    <property type="entry name" value="PRY"/>
    <property type="match status" value="1"/>
</dbReference>
<dbReference type="Gene3D" id="4.10.830.40">
    <property type="match status" value="1"/>
</dbReference>
<dbReference type="SUPFAM" id="SSF49899">
    <property type="entry name" value="Concanavalin A-like lectins/glucanases"/>
    <property type="match status" value="1"/>
</dbReference>
<name>A0A3Q3BIH2_KRYMA</name>
<dbReference type="PANTHER" id="PTHR25465:SF5">
    <property type="entry name" value="E3 UBIQUITIN_ISG15 LIGASE TRIM25-RELATED"/>
    <property type="match status" value="1"/>
</dbReference>
<dbReference type="PROSITE" id="PS00518">
    <property type="entry name" value="ZF_RING_1"/>
    <property type="match status" value="1"/>
</dbReference>
<evidence type="ECO:0000256" key="3">
    <source>
        <dbReference type="ARBA" id="ARBA00022771"/>
    </source>
</evidence>
<dbReference type="InterPro" id="IPR051051">
    <property type="entry name" value="E3_ubiq-ligase_TRIM/RNF"/>
</dbReference>
<accession>A0A3Q3BIH2</accession>
<dbReference type="AlphaFoldDB" id="A0A3Q3BIH2"/>
<dbReference type="InterPro" id="IPR017907">
    <property type="entry name" value="Znf_RING_CS"/>
</dbReference>